<dbReference type="PROSITE" id="PS51257">
    <property type="entry name" value="PROKAR_LIPOPROTEIN"/>
    <property type="match status" value="1"/>
</dbReference>
<feature type="region of interest" description="Disordered" evidence="1">
    <location>
        <begin position="26"/>
        <end position="124"/>
    </location>
</feature>
<dbReference type="AlphaFoldDB" id="A0A5B8NR75"/>
<dbReference type="Proteomes" id="UP000318453">
    <property type="component" value="Chromosome"/>
</dbReference>
<accession>A0A5B8NR75</accession>
<feature type="compositionally biased region" description="Acidic residues" evidence="1">
    <location>
        <begin position="44"/>
        <end position="53"/>
    </location>
</feature>
<evidence type="ECO:0000313" key="2">
    <source>
        <dbReference type="EMBL" id="QDZ40789.1"/>
    </source>
</evidence>
<dbReference type="RefSeq" id="WP_146296629.1">
    <property type="nucleotide sequence ID" value="NZ_CP042326.1"/>
</dbReference>
<protein>
    <submittedName>
        <fullName evidence="2">Uncharacterized protein</fullName>
    </submittedName>
</protein>
<proteinExistence type="predicted"/>
<evidence type="ECO:0000256" key="1">
    <source>
        <dbReference type="SAM" id="MobiDB-lite"/>
    </source>
</evidence>
<feature type="compositionally biased region" description="Basic and acidic residues" evidence="1">
    <location>
        <begin position="73"/>
        <end position="87"/>
    </location>
</feature>
<name>A0A5B8NR75_9CHRO</name>
<keyword evidence="3" id="KW-1185">Reference proteome</keyword>
<reference evidence="2" key="1">
    <citation type="submission" date="2019-08" db="EMBL/GenBank/DDBJ databases">
        <title>Carotenoids and Carotenoid Binding Proteins in the Halophilic Cyanobacterium Euhalothece sp. ZM00.</title>
        <authorList>
            <person name="Cho S.M."/>
            <person name="Song J.Y."/>
            <person name="Park Y.-I."/>
        </authorList>
    </citation>
    <scope>NUCLEOTIDE SEQUENCE [LARGE SCALE GENOMIC DNA]</scope>
    <source>
        <strain evidence="2">Z-M001</strain>
    </source>
</reference>
<organism evidence="2 3">
    <name type="scientific">Euhalothece natronophila Z-M001</name>
    <dbReference type="NCBI Taxonomy" id="522448"/>
    <lineage>
        <taxon>Bacteria</taxon>
        <taxon>Bacillati</taxon>
        <taxon>Cyanobacteriota</taxon>
        <taxon>Cyanophyceae</taxon>
        <taxon>Oscillatoriophycideae</taxon>
        <taxon>Chroococcales</taxon>
        <taxon>Halothecacae</taxon>
        <taxon>Halothece cluster</taxon>
        <taxon>Euhalothece</taxon>
    </lineage>
</organism>
<dbReference type="EMBL" id="CP042326">
    <property type="protein sequence ID" value="QDZ40789.1"/>
    <property type="molecule type" value="Genomic_DNA"/>
</dbReference>
<sequence>MQKLHLLTFFLIVSFFLGGCDLLPFGGETEPDDEITETTTPAPENDDEDDEVTEIERPVANVRGLQGATDPEDFVRERGESPGEQRQDPFAFFPVSPENVTRAQPEEQPAEEPEEQPAEETVEEPVEEIKPELAQAVEVQGAVRIGNETKIIVKAPNEPTSRHVRTGELIAQDQVLVKDINIDARPNPIVVLEELGVGEEVVKEITGEFS</sequence>
<dbReference type="KEGG" id="enn:FRE64_13075"/>
<feature type="compositionally biased region" description="Acidic residues" evidence="1">
    <location>
        <begin position="108"/>
        <end position="124"/>
    </location>
</feature>
<gene>
    <name evidence="2" type="ORF">FRE64_13075</name>
</gene>
<evidence type="ECO:0000313" key="3">
    <source>
        <dbReference type="Proteomes" id="UP000318453"/>
    </source>
</evidence>
<dbReference type="OrthoDB" id="529932at2"/>